<comment type="caution">
    <text evidence="3">The sequence shown here is derived from an EMBL/GenBank/DDBJ whole genome shotgun (WGS) entry which is preliminary data.</text>
</comment>
<gene>
    <name evidence="3" type="ORF">MAIT1_00362</name>
</gene>
<proteinExistence type="predicted"/>
<dbReference type="Pfam" id="PF08495">
    <property type="entry name" value="FIST"/>
    <property type="match status" value="1"/>
</dbReference>
<dbReference type="EMBL" id="LVJN01000015">
    <property type="protein sequence ID" value="OSM06776.1"/>
    <property type="molecule type" value="Genomic_DNA"/>
</dbReference>
<dbReference type="RefSeq" id="WP_085440456.1">
    <property type="nucleotide sequence ID" value="NZ_LVJN01000015.1"/>
</dbReference>
<dbReference type="SMART" id="SM01204">
    <property type="entry name" value="FIST_C"/>
    <property type="match status" value="1"/>
</dbReference>
<dbReference type="PANTHER" id="PTHR40252">
    <property type="entry name" value="BLR0328 PROTEIN"/>
    <property type="match status" value="1"/>
</dbReference>
<evidence type="ECO:0008006" key="5">
    <source>
        <dbReference type="Google" id="ProtNLM"/>
    </source>
</evidence>
<evidence type="ECO:0000313" key="4">
    <source>
        <dbReference type="Proteomes" id="UP000194003"/>
    </source>
</evidence>
<keyword evidence="4" id="KW-1185">Reference proteome</keyword>
<feature type="domain" description="FIST C-domain" evidence="2">
    <location>
        <begin position="228"/>
        <end position="368"/>
    </location>
</feature>
<protein>
    <recommendedName>
        <fullName evidence="5">FIST C domain-containing protein</fullName>
    </recommendedName>
</protein>
<evidence type="ECO:0000259" key="2">
    <source>
        <dbReference type="SMART" id="SM01204"/>
    </source>
</evidence>
<evidence type="ECO:0000313" key="3">
    <source>
        <dbReference type="EMBL" id="OSM06776.1"/>
    </source>
</evidence>
<dbReference type="STRING" id="1434232.MAIT1_00362"/>
<dbReference type="SMART" id="SM00897">
    <property type="entry name" value="FIST"/>
    <property type="match status" value="1"/>
</dbReference>
<accession>A0A1Y2K8K7</accession>
<dbReference type="InterPro" id="IPR019494">
    <property type="entry name" value="FIST_C"/>
</dbReference>
<evidence type="ECO:0000259" key="1">
    <source>
        <dbReference type="SMART" id="SM00897"/>
    </source>
</evidence>
<dbReference type="Pfam" id="PF10442">
    <property type="entry name" value="FIST_C"/>
    <property type="match status" value="1"/>
</dbReference>
<dbReference type="PANTHER" id="PTHR40252:SF2">
    <property type="entry name" value="BLR0328 PROTEIN"/>
    <property type="match status" value="1"/>
</dbReference>
<reference evidence="3 4" key="1">
    <citation type="journal article" date="2016" name="BMC Genomics">
        <title>Combined genomic and structural analyses of a cultured magnetotactic bacterium reveals its niche adaptation to a dynamic environment.</title>
        <authorList>
            <person name="Araujo A.C."/>
            <person name="Morillo V."/>
            <person name="Cypriano J."/>
            <person name="Teixeira L.C."/>
            <person name="Leao P."/>
            <person name="Lyra S."/>
            <person name="Almeida L.G."/>
            <person name="Bazylinski D.A."/>
            <person name="Vasconcellos A.T."/>
            <person name="Abreu F."/>
            <person name="Lins U."/>
        </authorList>
    </citation>
    <scope>NUCLEOTIDE SEQUENCE [LARGE SCALE GENOMIC DNA]</scope>
    <source>
        <strain evidence="3 4">IT-1</strain>
    </source>
</reference>
<dbReference type="InterPro" id="IPR013702">
    <property type="entry name" value="FIST_domain_N"/>
</dbReference>
<organism evidence="3 4">
    <name type="scientific">Magnetofaba australis IT-1</name>
    <dbReference type="NCBI Taxonomy" id="1434232"/>
    <lineage>
        <taxon>Bacteria</taxon>
        <taxon>Pseudomonadati</taxon>
        <taxon>Pseudomonadota</taxon>
        <taxon>Magnetococcia</taxon>
        <taxon>Magnetococcales</taxon>
        <taxon>Magnetococcaceae</taxon>
        <taxon>Magnetofaba</taxon>
    </lineage>
</organism>
<name>A0A1Y2K8K7_9PROT</name>
<dbReference type="OrthoDB" id="378730at2"/>
<dbReference type="AlphaFoldDB" id="A0A1Y2K8K7"/>
<feature type="domain" description="FIST" evidence="1">
    <location>
        <begin position="23"/>
        <end position="227"/>
    </location>
</feature>
<sequence>MLAADHFIRALDLSAAGVGESLDAFLTACAVGAGGGVLALLPEAETAAIPALQQACSARGLALAGGVFPALVEDAGFSQQGAWLLGFCAMPPFVLLDPADAPNGSLDRGIAEFVAAHIDNGSTTPLLFMLFDALLPDLCPVLRNLSERLERDDLDVLYAGCNVGSESFTPLPCLFDDQRTIQGGALVLLAPQAAGEIAVEHGCIAPMRLSTVTRSDNNRVIELDEEPAFDVYQRILKTDYAMEMDRDSFYQQAVHYPLMLMQKGVSPSIRIPVALDEDGALICVGEVPEGTLTALIQAPGTLEGSHCVERLGASLKGRVQGRLLTFYCAGRRLQFGVEAAQEELRMLAHQVGAHQVAGALSLGEIATDINDEPAFHSAVILCGAAGGETA</sequence>
<dbReference type="Proteomes" id="UP000194003">
    <property type="component" value="Unassembled WGS sequence"/>
</dbReference>